<dbReference type="InterPro" id="IPR006638">
    <property type="entry name" value="Elp3/MiaA/NifB-like_rSAM"/>
</dbReference>
<dbReference type="Gene3D" id="3.40.50.280">
    <property type="entry name" value="Cobalamin-binding domain"/>
    <property type="match status" value="1"/>
</dbReference>
<dbReference type="AlphaFoldDB" id="A0A5D0MFN7"/>
<keyword evidence="9" id="KW-1185">Reference proteome</keyword>
<comment type="caution">
    <text evidence="8">The sequence shown here is derived from an EMBL/GenBank/DDBJ whole genome shotgun (WGS) entry which is preliminary data.</text>
</comment>
<dbReference type="Pfam" id="PF04055">
    <property type="entry name" value="Radical_SAM"/>
    <property type="match status" value="1"/>
</dbReference>
<evidence type="ECO:0000256" key="4">
    <source>
        <dbReference type="ARBA" id="ARBA00023004"/>
    </source>
</evidence>
<sequence length="668" mass="78818">MSILLVNTHMDSSTATIPVGLLNIGGQLKRHNFDVEYFDISYFLKKNGYDVIQNEKVINIIAKEIMSYNKEIIGFTTRCDTLPKTLHLAKICKKKRNINILLGGVQASLVDLDIIKNFEYIDVIVRGEAEKNITELVKRIKREKALDGIQGITYRDKEGTIHREKDSEILNNLDELANPCYGLLPKDYFEQIKPKTFPIEVGRGCPYNCTFCCTNIYWKKKYRLKSPRIIYNQMQKAYKKYNYNYFSFTHDNLFANKEESMKIIDYLIKKQNNFKWNCNVRIDALDEKIINKLERANCKCMYFGIETGNQNIQNKIKKNIDLSHIDEILQIISKSSIGFIVSFIIGFPNENKKQINDTLTLAIKLATLKNCLEIQIHSLSPMVGSKIYYKNKNNLIFSSKAFSDQVGYNKINHSFENKIIENYPKIFASFYSIKYNYYTSNYIHTTARLSSILINSFQYSLYKLTSEKNIEIREIIDFLSQKIKDYEHPHTDILNHYLDYVINFYDEKNEVWNDIIKYEKLKFQLTLNALSLKRKKYLKKKTYHKKRDFSSKKLKERNFKIFLSNNLKIFKTKNSLKKILNFKNDETTNMKYYTLAINPNNVMKISRCKISLFDYILLKNINDGCYIENLVKNIKTIFNIKEKYMVNKIYFKIEKHINFHNIKVKGDK</sequence>
<protein>
    <submittedName>
        <fullName evidence="8">B12-binding domain-containing radical SAM protein</fullName>
    </submittedName>
</protein>
<dbReference type="EMBL" id="VSIX01000153">
    <property type="protein sequence ID" value="TYB30291.1"/>
    <property type="molecule type" value="Genomic_DNA"/>
</dbReference>
<reference evidence="8" key="1">
    <citation type="submission" date="2019-08" db="EMBL/GenBank/DDBJ databases">
        <title>Genomic characterization of a novel candidate phylum (ARYD3) from a high temperature, high salinity tertiary oil reservoir in north central Oklahoma, USA.</title>
        <authorList>
            <person name="Youssef N.H."/>
            <person name="Yadav A."/>
            <person name="Elshahed M.S."/>
        </authorList>
    </citation>
    <scope>NUCLEOTIDE SEQUENCE [LARGE SCALE GENOMIC DNA]</scope>
    <source>
        <strain evidence="8">ARYD3</strain>
    </source>
</reference>
<dbReference type="InterPro" id="IPR051198">
    <property type="entry name" value="BchE-like"/>
</dbReference>
<evidence type="ECO:0000256" key="3">
    <source>
        <dbReference type="ARBA" id="ARBA00022723"/>
    </source>
</evidence>
<dbReference type="GO" id="GO:0031419">
    <property type="term" value="F:cobalamin binding"/>
    <property type="evidence" value="ECO:0007669"/>
    <property type="project" value="InterPro"/>
</dbReference>
<feature type="domain" description="B12-binding" evidence="6">
    <location>
        <begin position="1"/>
        <end position="147"/>
    </location>
</feature>
<evidence type="ECO:0000259" key="7">
    <source>
        <dbReference type="PROSITE" id="PS51918"/>
    </source>
</evidence>
<accession>A0A5D0MFN7</accession>
<dbReference type="PROSITE" id="PS51918">
    <property type="entry name" value="RADICAL_SAM"/>
    <property type="match status" value="1"/>
</dbReference>
<keyword evidence="5" id="KW-0411">Iron-sulfur</keyword>
<dbReference type="CDD" id="cd02068">
    <property type="entry name" value="radical_SAM_B12_BD"/>
    <property type="match status" value="1"/>
</dbReference>
<proteinExistence type="predicted"/>
<evidence type="ECO:0000259" key="6">
    <source>
        <dbReference type="PROSITE" id="PS51332"/>
    </source>
</evidence>
<dbReference type="Proteomes" id="UP000324143">
    <property type="component" value="Unassembled WGS sequence"/>
</dbReference>
<dbReference type="InterPro" id="IPR023404">
    <property type="entry name" value="rSAM_horseshoe"/>
</dbReference>
<dbReference type="SFLD" id="SFLDS00029">
    <property type="entry name" value="Radical_SAM"/>
    <property type="match status" value="1"/>
</dbReference>
<gene>
    <name evidence="8" type="ORF">FXF47_09990</name>
</gene>
<dbReference type="Gene3D" id="3.80.30.20">
    <property type="entry name" value="tm_1862 like domain"/>
    <property type="match status" value="1"/>
</dbReference>
<dbReference type="InterPro" id="IPR034466">
    <property type="entry name" value="Methyltransferase_Class_B"/>
</dbReference>
<dbReference type="InterPro" id="IPR006158">
    <property type="entry name" value="Cobalamin-bd"/>
</dbReference>
<keyword evidence="3" id="KW-0479">Metal-binding</keyword>
<comment type="cofactor">
    <cofactor evidence="1">
        <name>[4Fe-4S] cluster</name>
        <dbReference type="ChEBI" id="CHEBI:49883"/>
    </cofactor>
</comment>
<organism evidence="8 9">
    <name type="scientific">Candidatus Mcinerneyibacterium aminivorans</name>
    <dbReference type="NCBI Taxonomy" id="2703815"/>
    <lineage>
        <taxon>Bacteria</taxon>
        <taxon>Candidatus Macinerneyibacteriota</taxon>
        <taxon>Candidatus Mcinerneyibacteria</taxon>
        <taxon>Candidatus Mcinerneyibacteriales</taxon>
        <taxon>Candidatus Mcinerneyibacteriaceae</taxon>
        <taxon>Candidatus Mcinerneyibacterium</taxon>
    </lineage>
</organism>
<dbReference type="SFLD" id="SFLDG01123">
    <property type="entry name" value="methyltransferase_(Class_B)"/>
    <property type="match status" value="1"/>
</dbReference>
<dbReference type="GO" id="GO:0051539">
    <property type="term" value="F:4 iron, 4 sulfur cluster binding"/>
    <property type="evidence" value="ECO:0007669"/>
    <property type="project" value="UniProtKB-KW"/>
</dbReference>
<dbReference type="GO" id="GO:0003824">
    <property type="term" value="F:catalytic activity"/>
    <property type="evidence" value="ECO:0007669"/>
    <property type="project" value="InterPro"/>
</dbReference>
<evidence type="ECO:0000256" key="1">
    <source>
        <dbReference type="ARBA" id="ARBA00001966"/>
    </source>
</evidence>
<evidence type="ECO:0000313" key="8">
    <source>
        <dbReference type="EMBL" id="TYB30291.1"/>
    </source>
</evidence>
<dbReference type="InterPro" id="IPR007197">
    <property type="entry name" value="rSAM"/>
</dbReference>
<evidence type="ECO:0000313" key="9">
    <source>
        <dbReference type="Proteomes" id="UP000324143"/>
    </source>
</evidence>
<dbReference type="CDD" id="cd01335">
    <property type="entry name" value="Radical_SAM"/>
    <property type="match status" value="1"/>
</dbReference>
<evidence type="ECO:0000256" key="2">
    <source>
        <dbReference type="ARBA" id="ARBA00022691"/>
    </source>
</evidence>
<dbReference type="InterPro" id="IPR058240">
    <property type="entry name" value="rSAM_sf"/>
</dbReference>
<dbReference type="SFLD" id="SFLDG01082">
    <property type="entry name" value="B12-binding_domain_containing"/>
    <property type="match status" value="1"/>
</dbReference>
<keyword evidence="2" id="KW-0949">S-adenosyl-L-methionine</keyword>
<dbReference type="PROSITE" id="PS51332">
    <property type="entry name" value="B12_BINDING"/>
    <property type="match status" value="1"/>
</dbReference>
<dbReference type="SMART" id="SM00729">
    <property type="entry name" value="Elp3"/>
    <property type="match status" value="1"/>
</dbReference>
<dbReference type="SUPFAM" id="SSF102114">
    <property type="entry name" value="Radical SAM enzymes"/>
    <property type="match status" value="1"/>
</dbReference>
<name>A0A5D0MFN7_9BACT</name>
<evidence type="ECO:0000256" key="5">
    <source>
        <dbReference type="ARBA" id="ARBA00023014"/>
    </source>
</evidence>
<dbReference type="GO" id="GO:0046872">
    <property type="term" value="F:metal ion binding"/>
    <property type="evidence" value="ECO:0007669"/>
    <property type="project" value="UniProtKB-KW"/>
</dbReference>
<dbReference type="PANTHER" id="PTHR43409">
    <property type="entry name" value="ANAEROBIC MAGNESIUM-PROTOPORPHYRIN IX MONOMETHYL ESTER CYCLASE-RELATED"/>
    <property type="match status" value="1"/>
</dbReference>
<feature type="domain" description="Radical SAM core" evidence="7">
    <location>
        <begin position="191"/>
        <end position="421"/>
    </location>
</feature>
<keyword evidence="4" id="KW-0408">Iron</keyword>